<dbReference type="Gene3D" id="3.90.79.10">
    <property type="entry name" value="Nucleoside Triphosphate Pyrophosphohydrolase"/>
    <property type="match status" value="1"/>
</dbReference>
<organism evidence="6 7">
    <name type="scientific">Clostridium aceticum</name>
    <dbReference type="NCBI Taxonomy" id="84022"/>
    <lineage>
        <taxon>Bacteria</taxon>
        <taxon>Bacillati</taxon>
        <taxon>Bacillota</taxon>
        <taxon>Clostridia</taxon>
        <taxon>Eubacteriales</taxon>
        <taxon>Clostridiaceae</taxon>
        <taxon>Clostridium</taxon>
    </lineage>
</organism>
<feature type="binding site" evidence="4">
    <location>
        <position position="75"/>
    </location>
    <ligand>
        <name>Mg(2+)</name>
        <dbReference type="ChEBI" id="CHEBI:18420"/>
        <label>1</label>
    </ligand>
</feature>
<dbReference type="PROSITE" id="PS00893">
    <property type="entry name" value="NUDIX_BOX"/>
    <property type="match status" value="1"/>
</dbReference>
<keyword evidence="7" id="KW-1185">Reference proteome</keyword>
<keyword evidence="4" id="KW-0460">Magnesium</keyword>
<reference evidence="6 7" key="1">
    <citation type="submission" date="2014-10" db="EMBL/GenBank/DDBJ databases">
        <title>Genome sequence of Clostridium aceticum DSM 1496.</title>
        <authorList>
            <person name="Poehlein A."/>
            <person name="Schiel-Bengelsdorf B."/>
            <person name="Gottschalk G."/>
            <person name="Duerre P."/>
            <person name="Daniel R."/>
        </authorList>
    </citation>
    <scope>NUCLEOTIDE SEQUENCE [LARGE SCALE GENOMIC DNA]</scope>
    <source>
        <strain evidence="6 7">DSM 1496</strain>
    </source>
</reference>
<dbReference type="PROSITE" id="PS51462">
    <property type="entry name" value="NUDIX"/>
    <property type="match status" value="1"/>
</dbReference>
<dbReference type="InterPro" id="IPR020084">
    <property type="entry name" value="NUDIX_hydrolase_CS"/>
</dbReference>
<comment type="subunit">
    <text evidence="2">Homodimer.</text>
</comment>
<dbReference type="KEGG" id="cace:CACET_c18710"/>
<evidence type="ECO:0000256" key="5">
    <source>
        <dbReference type="PIRSR" id="PIRSR604385-3"/>
    </source>
</evidence>
<dbReference type="STRING" id="84022.CACET_c18710"/>
<dbReference type="AlphaFoldDB" id="A0A0D8ICW9"/>
<dbReference type="GO" id="GO:0019693">
    <property type="term" value="P:ribose phosphate metabolic process"/>
    <property type="evidence" value="ECO:0007669"/>
    <property type="project" value="TreeGrafter"/>
</dbReference>
<dbReference type="PANTHER" id="PTHR11839:SF18">
    <property type="entry name" value="NUDIX HYDROLASE DOMAIN-CONTAINING PROTEIN"/>
    <property type="match status" value="1"/>
</dbReference>
<dbReference type="InterPro" id="IPR000086">
    <property type="entry name" value="NUDIX_hydrolase_dom"/>
</dbReference>
<name>A0A0D8ICW9_9CLOT</name>
<dbReference type="EMBL" id="CP009687">
    <property type="protein sequence ID" value="AKL95319.1"/>
    <property type="molecule type" value="Genomic_DNA"/>
</dbReference>
<dbReference type="GO" id="GO:0047631">
    <property type="term" value="F:ADP-ribose diphosphatase activity"/>
    <property type="evidence" value="ECO:0007669"/>
    <property type="project" value="UniProtKB-EC"/>
</dbReference>
<dbReference type="Pfam" id="PF00293">
    <property type="entry name" value="NUDIX"/>
    <property type="match status" value="1"/>
</dbReference>
<proteinExistence type="predicted"/>
<accession>A0A0D8ICW9</accession>
<feature type="short sequence motif" description="Nudix box" evidence="5">
    <location>
        <begin position="76"/>
        <end position="98"/>
    </location>
</feature>
<comment type="cofactor">
    <cofactor evidence="1 4">
        <name>Mg(2+)</name>
        <dbReference type="ChEBI" id="CHEBI:18420"/>
    </cofactor>
</comment>
<evidence type="ECO:0000313" key="7">
    <source>
        <dbReference type="Proteomes" id="UP000035704"/>
    </source>
</evidence>
<dbReference type="FunFam" id="3.90.79.10:FF:000024">
    <property type="entry name" value="ADP-ribose pyrophosphatase"/>
    <property type="match status" value="1"/>
</dbReference>
<dbReference type="GO" id="GO:0046872">
    <property type="term" value="F:metal ion binding"/>
    <property type="evidence" value="ECO:0007669"/>
    <property type="project" value="UniProtKB-KW"/>
</dbReference>
<feature type="binding site" evidence="4">
    <location>
        <position position="139"/>
    </location>
    <ligand>
        <name>Mg(2+)</name>
        <dbReference type="ChEBI" id="CHEBI:18420"/>
        <label>1</label>
    </ligand>
</feature>
<evidence type="ECO:0000313" key="6">
    <source>
        <dbReference type="EMBL" id="AKL95319.1"/>
    </source>
</evidence>
<gene>
    <name evidence="6" type="primary">nudF</name>
    <name evidence="6" type="ORF">CACET_c18710</name>
</gene>
<evidence type="ECO:0000256" key="2">
    <source>
        <dbReference type="ARBA" id="ARBA00011738"/>
    </source>
</evidence>
<dbReference type="PANTHER" id="PTHR11839">
    <property type="entry name" value="UDP/ADP-SUGAR PYROPHOSPHATASE"/>
    <property type="match status" value="1"/>
</dbReference>
<dbReference type="NCBIfam" id="TIGR00052">
    <property type="entry name" value="nudix-type nucleoside diphosphatase, YffH/AdpP family"/>
    <property type="match status" value="1"/>
</dbReference>
<evidence type="ECO:0000256" key="4">
    <source>
        <dbReference type="PIRSR" id="PIRSR604385-2"/>
    </source>
</evidence>
<dbReference type="RefSeq" id="WP_044824011.1">
    <property type="nucleotide sequence ID" value="NZ_CP009687.1"/>
</dbReference>
<dbReference type="CDD" id="cd03424">
    <property type="entry name" value="NUDIX_ADPRase_Nudt5_UGPPase_Nudt14"/>
    <property type="match status" value="1"/>
</dbReference>
<evidence type="ECO:0000256" key="1">
    <source>
        <dbReference type="ARBA" id="ARBA00001946"/>
    </source>
</evidence>
<dbReference type="GO" id="GO:0006753">
    <property type="term" value="P:nucleoside phosphate metabolic process"/>
    <property type="evidence" value="ECO:0007669"/>
    <property type="project" value="TreeGrafter"/>
</dbReference>
<dbReference type="PATRIC" id="fig|84022.5.peg.3329"/>
<dbReference type="EC" id="3.6.1.13" evidence="6"/>
<dbReference type="GO" id="GO:0005829">
    <property type="term" value="C:cytosol"/>
    <property type="evidence" value="ECO:0007669"/>
    <property type="project" value="TreeGrafter"/>
</dbReference>
<keyword evidence="3 6" id="KW-0378">Hydrolase</keyword>
<feature type="binding site" evidence="4">
    <location>
        <position position="95"/>
    </location>
    <ligand>
        <name>Mg(2+)</name>
        <dbReference type="ChEBI" id="CHEBI:18420"/>
        <label>1</label>
    </ligand>
</feature>
<keyword evidence="4" id="KW-0479">Metal-binding</keyword>
<feature type="binding site" evidence="4">
    <location>
        <position position="91"/>
    </location>
    <ligand>
        <name>Mg(2+)</name>
        <dbReference type="ChEBI" id="CHEBI:18420"/>
        <label>1</label>
    </ligand>
</feature>
<evidence type="ECO:0000256" key="3">
    <source>
        <dbReference type="ARBA" id="ARBA00022801"/>
    </source>
</evidence>
<protein>
    <submittedName>
        <fullName evidence="6">ADP-ribose pyrophosphatase NudF</fullName>
        <ecNumber evidence="6">3.6.1.13</ecNumber>
    </submittedName>
</protein>
<dbReference type="Proteomes" id="UP000035704">
    <property type="component" value="Chromosome"/>
</dbReference>
<dbReference type="SUPFAM" id="SSF55811">
    <property type="entry name" value="Nudix"/>
    <property type="match status" value="1"/>
</dbReference>
<dbReference type="InterPro" id="IPR004385">
    <property type="entry name" value="NDP_pyrophosphatase"/>
</dbReference>
<dbReference type="OrthoDB" id="9806150at2"/>
<dbReference type="InterPro" id="IPR015797">
    <property type="entry name" value="NUDIX_hydrolase-like_dom_sf"/>
</dbReference>
<sequence>MSFEEKTLKSERIYEGKVVNLRVDTVELPQKKYSKREIVEHAGAVGILAVTEDQKIVLVKQFRKPIEETILEIPAGKLEAKENPAECAIRELSEETGYTTAKVKKLLEFYSSPGFTNEILHIYLAEDLQEGVAHPDEGEYVETLHMSLDDALEKIAKGEIKDAKTVIAVLAYKNMLNMI</sequence>